<protein>
    <submittedName>
        <fullName evidence="2">Uncharacterized protein</fullName>
    </submittedName>
</protein>
<dbReference type="Proteomes" id="UP000053144">
    <property type="component" value="Chromosome 2"/>
</dbReference>
<feature type="compositionally biased region" description="Basic and acidic residues" evidence="1">
    <location>
        <begin position="10"/>
        <end position="21"/>
    </location>
</feature>
<accession>A0A0L9TW18</accession>
<sequence>MASSSGKRIKTIESKRKDKEPKCSYANKFLSRKHECHFKRSKPGSRAGAAEASAMDDEDAFEDVEDDEEEEDSDDSMG</sequence>
<feature type="compositionally biased region" description="Acidic residues" evidence="1">
    <location>
        <begin position="54"/>
        <end position="78"/>
    </location>
</feature>
<reference evidence="3" key="1">
    <citation type="journal article" date="2015" name="Proc. Natl. Acad. Sci. U.S.A.">
        <title>Genome sequencing of adzuki bean (Vigna angularis) provides insight into high starch and low fat accumulation and domestication.</title>
        <authorList>
            <person name="Yang K."/>
            <person name="Tian Z."/>
            <person name="Chen C."/>
            <person name="Luo L."/>
            <person name="Zhao B."/>
            <person name="Wang Z."/>
            <person name="Yu L."/>
            <person name="Li Y."/>
            <person name="Sun Y."/>
            <person name="Li W."/>
            <person name="Chen Y."/>
            <person name="Li Y."/>
            <person name="Zhang Y."/>
            <person name="Ai D."/>
            <person name="Zhao J."/>
            <person name="Shang C."/>
            <person name="Ma Y."/>
            <person name="Wu B."/>
            <person name="Wang M."/>
            <person name="Gao L."/>
            <person name="Sun D."/>
            <person name="Zhang P."/>
            <person name="Guo F."/>
            <person name="Wang W."/>
            <person name="Li Y."/>
            <person name="Wang J."/>
            <person name="Varshney R.K."/>
            <person name="Wang J."/>
            <person name="Ling H.Q."/>
            <person name="Wan P."/>
        </authorList>
    </citation>
    <scope>NUCLEOTIDE SEQUENCE</scope>
    <source>
        <strain evidence="3">cv. Jingnong 6</strain>
    </source>
</reference>
<feature type="region of interest" description="Disordered" evidence="1">
    <location>
        <begin position="38"/>
        <end position="78"/>
    </location>
</feature>
<dbReference type="AlphaFoldDB" id="A0A0L9TW18"/>
<gene>
    <name evidence="2" type="ORF">LR48_Vigan02g089500</name>
</gene>
<evidence type="ECO:0000313" key="3">
    <source>
        <dbReference type="Proteomes" id="UP000053144"/>
    </source>
</evidence>
<dbReference type="EMBL" id="CM003372">
    <property type="protein sequence ID" value="KOM34745.1"/>
    <property type="molecule type" value="Genomic_DNA"/>
</dbReference>
<name>A0A0L9TW18_PHAAN</name>
<evidence type="ECO:0000256" key="1">
    <source>
        <dbReference type="SAM" id="MobiDB-lite"/>
    </source>
</evidence>
<organism evidence="2 3">
    <name type="scientific">Phaseolus angularis</name>
    <name type="common">Azuki bean</name>
    <name type="synonym">Vigna angularis</name>
    <dbReference type="NCBI Taxonomy" id="3914"/>
    <lineage>
        <taxon>Eukaryota</taxon>
        <taxon>Viridiplantae</taxon>
        <taxon>Streptophyta</taxon>
        <taxon>Embryophyta</taxon>
        <taxon>Tracheophyta</taxon>
        <taxon>Spermatophyta</taxon>
        <taxon>Magnoliopsida</taxon>
        <taxon>eudicotyledons</taxon>
        <taxon>Gunneridae</taxon>
        <taxon>Pentapetalae</taxon>
        <taxon>rosids</taxon>
        <taxon>fabids</taxon>
        <taxon>Fabales</taxon>
        <taxon>Fabaceae</taxon>
        <taxon>Papilionoideae</taxon>
        <taxon>50 kb inversion clade</taxon>
        <taxon>NPAAA clade</taxon>
        <taxon>indigoferoid/millettioid clade</taxon>
        <taxon>Phaseoleae</taxon>
        <taxon>Vigna</taxon>
    </lineage>
</organism>
<evidence type="ECO:0000313" key="2">
    <source>
        <dbReference type="EMBL" id="KOM34745.1"/>
    </source>
</evidence>
<proteinExistence type="predicted"/>
<dbReference type="Gramene" id="KOM34745">
    <property type="protein sequence ID" value="KOM34745"/>
    <property type="gene ID" value="LR48_Vigan02g089500"/>
</dbReference>
<feature type="region of interest" description="Disordered" evidence="1">
    <location>
        <begin position="1"/>
        <end position="21"/>
    </location>
</feature>